<feature type="region of interest" description="Disordered" evidence="1">
    <location>
        <begin position="162"/>
        <end position="228"/>
    </location>
</feature>
<name>A0A8J6HWD6_TENMO</name>
<comment type="caution">
    <text evidence="2">The sequence shown here is derived from an EMBL/GenBank/DDBJ whole genome shotgun (WGS) entry which is preliminary data.</text>
</comment>
<gene>
    <name evidence="2" type="ORF">GEV33_001755</name>
</gene>
<sequence>MYTLTGKSGQGPRYTFMPSTPSRPPSASRRTPHAGTPRTPRNVQRPRSERRARCAAATGDNAAVTVVNAGRTATKTFRYPRSAVFMTFPPPRSRGWTRGRWKKFLVPSFVPDTPFNLFLEKKFSFKSSAWDIGDFQSHRSGRIQFYRGANCLNRIHRIRPGTRVSSGRQYPDSALSRAPPPPQPRVADRAQSDRGAAEAIKGPRRACRAHSDSDSNYASSPAPEPTSDCDSAYDLADIPFLPIAREPRPSRFLLFFLARSFPLRGNPGLPAFSLRPGPFLPAVTDTVPERFRRHQARLLRHLLVLLPPFRALTADPRTPYAPRSYPGRVASHHNRKKGLALEAYRDRLPHKLQPLDKAFFGPLKTAFSSECDKWMVINPGKVITLRQMCPLFHKAYSRVATIDICEKAFASTGLYPYNPDLFTDEDFAPAEVTDVLLERNTEQTMQTVHIPTPASTGLPESESSVVTEDVVPPTVTTKSAYYCSDERPRTFAAGPSTRNIVTPRMIVPLPKVDEAQVRRRQGKKSEILSSAPYKDQLEESLAGETSSFFRQVN</sequence>
<reference evidence="2" key="2">
    <citation type="submission" date="2021-08" db="EMBL/GenBank/DDBJ databases">
        <authorList>
            <person name="Eriksson T."/>
        </authorList>
    </citation>
    <scope>NUCLEOTIDE SEQUENCE</scope>
    <source>
        <strain evidence="2">Stoneville</strain>
        <tissue evidence="2">Whole head</tissue>
    </source>
</reference>
<dbReference type="AlphaFoldDB" id="A0A8J6HWD6"/>
<proteinExistence type="predicted"/>
<evidence type="ECO:0000313" key="2">
    <source>
        <dbReference type="EMBL" id="KAH0821036.1"/>
    </source>
</evidence>
<evidence type="ECO:0000256" key="1">
    <source>
        <dbReference type="SAM" id="MobiDB-lite"/>
    </source>
</evidence>
<reference evidence="2" key="1">
    <citation type="journal article" date="2020" name="J Insects Food Feed">
        <title>The yellow mealworm (Tenebrio molitor) genome: a resource for the emerging insects as food and feed industry.</title>
        <authorList>
            <person name="Eriksson T."/>
            <person name="Andere A."/>
            <person name="Kelstrup H."/>
            <person name="Emery V."/>
            <person name="Picard C."/>
        </authorList>
    </citation>
    <scope>NUCLEOTIDE SEQUENCE</scope>
    <source>
        <strain evidence="2">Stoneville</strain>
        <tissue evidence="2">Whole head</tissue>
    </source>
</reference>
<dbReference type="Proteomes" id="UP000719412">
    <property type="component" value="Unassembled WGS sequence"/>
</dbReference>
<dbReference type="EMBL" id="JABDTM020009522">
    <property type="protein sequence ID" value="KAH0821036.1"/>
    <property type="molecule type" value="Genomic_DNA"/>
</dbReference>
<feature type="region of interest" description="Disordered" evidence="1">
    <location>
        <begin position="1"/>
        <end position="50"/>
    </location>
</feature>
<feature type="compositionally biased region" description="Basic and acidic residues" evidence="1">
    <location>
        <begin position="186"/>
        <end position="196"/>
    </location>
</feature>
<protein>
    <submittedName>
        <fullName evidence="2">Uncharacterized protein</fullName>
    </submittedName>
</protein>
<accession>A0A8J6HWD6</accession>
<organism evidence="2 3">
    <name type="scientific">Tenebrio molitor</name>
    <name type="common">Yellow mealworm beetle</name>
    <dbReference type="NCBI Taxonomy" id="7067"/>
    <lineage>
        <taxon>Eukaryota</taxon>
        <taxon>Metazoa</taxon>
        <taxon>Ecdysozoa</taxon>
        <taxon>Arthropoda</taxon>
        <taxon>Hexapoda</taxon>
        <taxon>Insecta</taxon>
        <taxon>Pterygota</taxon>
        <taxon>Neoptera</taxon>
        <taxon>Endopterygota</taxon>
        <taxon>Coleoptera</taxon>
        <taxon>Polyphaga</taxon>
        <taxon>Cucujiformia</taxon>
        <taxon>Tenebrionidae</taxon>
        <taxon>Tenebrio</taxon>
    </lineage>
</organism>
<evidence type="ECO:0000313" key="3">
    <source>
        <dbReference type="Proteomes" id="UP000719412"/>
    </source>
</evidence>
<keyword evidence="3" id="KW-1185">Reference proteome</keyword>